<dbReference type="AlphaFoldDB" id="A0A7D9HLA3"/>
<name>A0A7D9HLA3_PARCT</name>
<dbReference type="EMBL" id="CACRXK020001225">
    <property type="protein sequence ID" value="CAB3987739.1"/>
    <property type="molecule type" value="Genomic_DNA"/>
</dbReference>
<evidence type="ECO:0000313" key="3">
    <source>
        <dbReference type="Proteomes" id="UP001152795"/>
    </source>
</evidence>
<dbReference type="Proteomes" id="UP001152795">
    <property type="component" value="Unassembled WGS sequence"/>
</dbReference>
<keyword evidence="3" id="KW-1185">Reference proteome</keyword>
<sequence>MDYNSSDRRSKQRGKSKGLSSHEQKVKLWKDRNQQLPLLKKIKAAPSLNKTGLKDPFKKIPTAKKLVKESYFGIPQYHGEKTRPIQKKFDIYALKDGLPHLPKASKEINNQEQGRKGLEENEEVSGFRPLKLEFTRELI</sequence>
<organism evidence="2 3">
    <name type="scientific">Paramuricea clavata</name>
    <name type="common">Red gorgonian</name>
    <name type="synonym">Violescent sea-whip</name>
    <dbReference type="NCBI Taxonomy" id="317549"/>
    <lineage>
        <taxon>Eukaryota</taxon>
        <taxon>Metazoa</taxon>
        <taxon>Cnidaria</taxon>
        <taxon>Anthozoa</taxon>
        <taxon>Octocorallia</taxon>
        <taxon>Malacalcyonacea</taxon>
        <taxon>Plexauridae</taxon>
        <taxon>Paramuricea</taxon>
    </lineage>
</organism>
<evidence type="ECO:0000313" key="2">
    <source>
        <dbReference type="EMBL" id="CAB3987739.1"/>
    </source>
</evidence>
<proteinExistence type="predicted"/>
<comment type="caution">
    <text evidence="2">The sequence shown here is derived from an EMBL/GenBank/DDBJ whole genome shotgun (WGS) entry which is preliminary data.</text>
</comment>
<dbReference type="OrthoDB" id="10362529at2759"/>
<gene>
    <name evidence="2" type="ORF">PACLA_8A060185</name>
</gene>
<accession>A0A7D9HLA3</accession>
<reference evidence="2" key="1">
    <citation type="submission" date="2020-04" db="EMBL/GenBank/DDBJ databases">
        <authorList>
            <person name="Alioto T."/>
            <person name="Alioto T."/>
            <person name="Gomez Garrido J."/>
        </authorList>
    </citation>
    <scope>NUCLEOTIDE SEQUENCE</scope>
    <source>
        <strain evidence="2">A484AB</strain>
    </source>
</reference>
<feature type="region of interest" description="Disordered" evidence="1">
    <location>
        <begin position="1"/>
        <end position="26"/>
    </location>
</feature>
<feature type="region of interest" description="Disordered" evidence="1">
    <location>
        <begin position="102"/>
        <end position="124"/>
    </location>
</feature>
<protein>
    <submittedName>
        <fullName evidence="2">Uncharacterized protein</fullName>
    </submittedName>
</protein>
<evidence type="ECO:0000256" key="1">
    <source>
        <dbReference type="SAM" id="MobiDB-lite"/>
    </source>
</evidence>